<dbReference type="InterPro" id="IPR009057">
    <property type="entry name" value="Homeodomain-like_sf"/>
</dbReference>
<evidence type="ECO:0000313" key="5">
    <source>
        <dbReference type="EMBL" id="MFC4627224.1"/>
    </source>
</evidence>
<evidence type="ECO:0000256" key="1">
    <source>
        <dbReference type="ARBA" id="ARBA00023015"/>
    </source>
</evidence>
<accession>A0ABV9HA31</accession>
<proteinExistence type="predicted"/>
<dbReference type="PANTHER" id="PTHR46796:SF13">
    <property type="entry name" value="HTH-TYPE TRANSCRIPTIONAL ACTIVATOR RHAS"/>
    <property type="match status" value="1"/>
</dbReference>
<keyword evidence="3" id="KW-0804">Transcription</keyword>
<name>A0ABV9HA31_9MICO</name>
<dbReference type="Pfam" id="PF12833">
    <property type="entry name" value="HTH_18"/>
    <property type="match status" value="1"/>
</dbReference>
<dbReference type="Proteomes" id="UP001596011">
    <property type="component" value="Unassembled WGS sequence"/>
</dbReference>
<evidence type="ECO:0000256" key="3">
    <source>
        <dbReference type="ARBA" id="ARBA00023163"/>
    </source>
</evidence>
<dbReference type="PROSITE" id="PS01124">
    <property type="entry name" value="HTH_ARAC_FAMILY_2"/>
    <property type="match status" value="1"/>
</dbReference>
<organism evidence="5 6">
    <name type="scientific">Promicromonospora alba</name>
    <dbReference type="NCBI Taxonomy" id="1616110"/>
    <lineage>
        <taxon>Bacteria</taxon>
        <taxon>Bacillati</taxon>
        <taxon>Actinomycetota</taxon>
        <taxon>Actinomycetes</taxon>
        <taxon>Micrococcales</taxon>
        <taxon>Promicromonosporaceae</taxon>
        <taxon>Promicromonospora</taxon>
    </lineage>
</organism>
<evidence type="ECO:0000256" key="2">
    <source>
        <dbReference type="ARBA" id="ARBA00023125"/>
    </source>
</evidence>
<dbReference type="PROSITE" id="PS00041">
    <property type="entry name" value="HTH_ARAC_FAMILY_1"/>
    <property type="match status" value="1"/>
</dbReference>
<keyword evidence="6" id="KW-1185">Reference proteome</keyword>
<reference evidence="6" key="1">
    <citation type="journal article" date="2019" name="Int. J. Syst. Evol. Microbiol.">
        <title>The Global Catalogue of Microorganisms (GCM) 10K type strain sequencing project: providing services to taxonomists for standard genome sequencing and annotation.</title>
        <authorList>
            <consortium name="The Broad Institute Genomics Platform"/>
            <consortium name="The Broad Institute Genome Sequencing Center for Infectious Disease"/>
            <person name="Wu L."/>
            <person name="Ma J."/>
        </authorList>
    </citation>
    <scope>NUCLEOTIDE SEQUENCE [LARGE SCALE GENOMIC DNA]</scope>
    <source>
        <strain evidence="6">CCUG 42722</strain>
    </source>
</reference>
<dbReference type="InterPro" id="IPR018062">
    <property type="entry name" value="HTH_AraC-typ_CS"/>
</dbReference>
<sequence length="300" mass="31272">MEALTPASADPIAEMLNGVRTRGAVFHQSARTGSWEQDFDGGSPLALIGALHGPALVLPQGGDAARLGPGDIAVLTGGAPYVVTDDDYQPTAPVVPVAGATAVTTLLFSGRYTMRDGVPGPLVAALPTLAIVRADEGSCPVSPTILDDLSTAEPGQQTLLDRTLDLMLIAALHAWFNRPGAPLPAWYQAHGDPVVGQALRLLDAGPGQPWTVATLAARTNTSRAALARRFTALVGRPPMTYLRERRLALAADLLREPGATLAAVSRRVGFSSAFALSAAFKRERGISPSEYRAQTTAAAP</sequence>
<gene>
    <name evidence="5" type="ORF">ACFO6V_03195</name>
</gene>
<dbReference type="Pfam" id="PF12852">
    <property type="entry name" value="Cupin_6"/>
    <property type="match status" value="1"/>
</dbReference>
<dbReference type="EMBL" id="JBHSFI010000001">
    <property type="protein sequence ID" value="MFC4627224.1"/>
    <property type="molecule type" value="Genomic_DNA"/>
</dbReference>
<evidence type="ECO:0000313" key="6">
    <source>
        <dbReference type="Proteomes" id="UP001596011"/>
    </source>
</evidence>
<dbReference type="SMART" id="SM00342">
    <property type="entry name" value="HTH_ARAC"/>
    <property type="match status" value="1"/>
</dbReference>
<dbReference type="RefSeq" id="WP_377132109.1">
    <property type="nucleotide sequence ID" value="NZ_JBHSFI010000001.1"/>
</dbReference>
<dbReference type="PANTHER" id="PTHR46796">
    <property type="entry name" value="HTH-TYPE TRANSCRIPTIONAL ACTIVATOR RHAS-RELATED"/>
    <property type="match status" value="1"/>
</dbReference>
<dbReference type="InterPro" id="IPR050204">
    <property type="entry name" value="AraC_XylS_family_regulators"/>
</dbReference>
<comment type="caution">
    <text evidence="5">The sequence shown here is derived from an EMBL/GenBank/DDBJ whole genome shotgun (WGS) entry which is preliminary data.</text>
</comment>
<keyword evidence="1" id="KW-0805">Transcription regulation</keyword>
<keyword evidence="2" id="KW-0238">DNA-binding</keyword>
<dbReference type="SUPFAM" id="SSF46689">
    <property type="entry name" value="Homeodomain-like"/>
    <property type="match status" value="2"/>
</dbReference>
<feature type="domain" description="HTH araC/xylS-type" evidence="4">
    <location>
        <begin position="196"/>
        <end position="294"/>
    </location>
</feature>
<dbReference type="InterPro" id="IPR032783">
    <property type="entry name" value="AraC_lig"/>
</dbReference>
<protein>
    <submittedName>
        <fullName evidence="5">AraC family transcriptional regulator</fullName>
    </submittedName>
</protein>
<evidence type="ECO:0000259" key="4">
    <source>
        <dbReference type="PROSITE" id="PS01124"/>
    </source>
</evidence>
<dbReference type="InterPro" id="IPR018060">
    <property type="entry name" value="HTH_AraC"/>
</dbReference>
<dbReference type="Gene3D" id="1.10.10.60">
    <property type="entry name" value="Homeodomain-like"/>
    <property type="match status" value="2"/>
</dbReference>